<organism evidence="2 3">
    <name type="scientific">Thalassiosira oceanica</name>
    <name type="common">Marine diatom</name>
    <dbReference type="NCBI Taxonomy" id="159749"/>
    <lineage>
        <taxon>Eukaryota</taxon>
        <taxon>Sar</taxon>
        <taxon>Stramenopiles</taxon>
        <taxon>Ochrophyta</taxon>
        <taxon>Bacillariophyta</taxon>
        <taxon>Coscinodiscophyceae</taxon>
        <taxon>Thalassiosirophycidae</taxon>
        <taxon>Thalassiosirales</taxon>
        <taxon>Thalassiosiraceae</taxon>
        <taxon>Thalassiosira</taxon>
    </lineage>
</organism>
<name>K0RQ09_THAOC</name>
<evidence type="ECO:0000313" key="2">
    <source>
        <dbReference type="EMBL" id="EJK55160.1"/>
    </source>
</evidence>
<feature type="compositionally biased region" description="Polar residues" evidence="1">
    <location>
        <begin position="84"/>
        <end position="98"/>
    </location>
</feature>
<proteinExistence type="predicted"/>
<dbReference type="Proteomes" id="UP000266841">
    <property type="component" value="Unassembled WGS sequence"/>
</dbReference>
<protein>
    <submittedName>
        <fullName evidence="2">Uncharacterized protein</fullName>
    </submittedName>
</protein>
<keyword evidence="3" id="KW-1185">Reference proteome</keyword>
<accession>K0RQ09</accession>
<dbReference type="AlphaFoldDB" id="K0RQ09"/>
<evidence type="ECO:0000313" key="3">
    <source>
        <dbReference type="Proteomes" id="UP000266841"/>
    </source>
</evidence>
<evidence type="ECO:0000256" key="1">
    <source>
        <dbReference type="SAM" id="MobiDB-lite"/>
    </source>
</evidence>
<comment type="caution">
    <text evidence="2">The sequence shown here is derived from an EMBL/GenBank/DDBJ whole genome shotgun (WGS) entry which is preliminary data.</text>
</comment>
<reference evidence="2 3" key="1">
    <citation type="journal article" date="2012" name="Genome Biol.">
        <title>Genome and low-iron response of an oceanic diatom adapted to chronic iron limitation.</title>
        <authorList>
            <person name="Lommer M."/>
            <person name="Specht M."/>
            <person name="Roy A.S."/>
            <person name="Kraemer L."/>
            <person name="Andreson R."/>
            <person name="Gutowska M.A."/>
            <person name="Wolf J."/>
            <person name="Bergner S.V."/>
            <person name="Schilhabel M.B."/>
            <person name="Klostermeier U.C."/>
            <person name="Beiko R.G."/>
            <person name="Rosenstiel P."/>
            <person name="Hippler M."/>
            <person name="Laroche J."/>
        </authorList>
    </citation>
    <scope>NUCLEOTIDE SEQUENCE [LARGE SCALE GENOMIC DNA]</scope>
    <source>
        <strain evidence="2 3">CCMP1005</strain>
    </source>
</reference>
<feature type="region of interest" description="Disordered" evidence="1">
    <location>
        <begin position="60"/>
        <end position="98"/>
    </location>
</feature>
<gene>
    <name evidence="2" type="ORF">THAOC_25137</name>
</gene>
<dbReference type="EMBL" id="AGNL01034628">
    <property type="protein sequence ID" value="EJK55160.1"/>
    <property type="molecule type" value="Genomic_DNA"/>
</dbReference>
<sequence>MMFFGVLPLPGSPEKGDLSGPGGGAVLLFSLKFSAEGQGRSGVKVRTPPFLFLYRQETDSPFREPSLPPTFMPPLSSSDERVTARNSSPRLRPGCSSSAGRWRPRRLSLFRLTFALSLRIRAIPPPPLGTSSAGLRHKVDLPLQSVEAVEQLGKLSSDFALPALPAYLPAL</sequence>